<dbReference type="InterPro" id="IPR006683">
    <property type="entry name" value="Thioestr_dom"/>
</dbReference>
<dbReference type="OrthoDB" id="5323777at2"/>
<dbReference type="GO" id="GO:0016289">
    <property type="term" value="F:acyl-CoA hydrolase activity"/>
    <property type="evidence" value="ECO:0007669"/>
    <property type="project" value="TreeGrafter"/>
</dbReference>
<evidence type="ECO:0000256" key="1">
    <source>
        <dbReference type="ARBA" id="ARBA00022801"/>
    </source>
</evidence>
<dbReference type="InterPro" id="IPR052723">
    <property type="entry name" value="Acyl-CoA_thioesterase_PaaI"/>
</dbReference>
<dbReference type="EMBL" id="AP014945">
    <property type="protein sequence ID" value="BAU23987.1"/>
    <property type="molecule type" value="Genomic_DNA"/>
</dbReference>
<dbReference type="CDD" id="cd03443">
    <property type="entry name" value="PaaI_thioesterase"/>
    <property type="match status" value="1"/>
</dbReference>
<dbReference type="Pfam" id="PF03061">
    <property type="entry name" value="4HBT"/>
    <property type="match status" value="1"/>
</dbReference>
<dbReference type="InterPro" id="IPR003736">
    <property type="entry name" value="PAAI_dom"/>
</dbReference>
<organism evidence="3 4">
    <name type="scientific">Caldimicrobium thiodismutans</name>
    <dbReference type="NCBI Taxonomy" id="1653476"/>
    <lineage>
        <taxon>Bacteria</taxon>
        <taxon>Pseudomonadati</taxon>
        <taxon>Thermodesulfobacteriota</taxon>
        <taxon>Thermodesulfobacteria</taxon>
        <taxon>Thermodesulfobacteriales</taxon>
        <taxon>Thermodesulfobacteriaceae</taxon>
        <taxon>Caldimicrobium</taxon>
    </lineage>
</organism>
<dbReference type="InterPro" id="IPR029069">
    <property type="entry name" value="HotDog_dom_sf"/>
</dbReference>
<dbReference type="Proteomes" id="UP000068196">
    <property type="component" value="Chromosome"/>
</dbReference>
<accession>A0A0U5AJA6</accession>
<dbReference type="Gene3D" id="3.10.129.10">
    <property type="entry name" value="Hotdog Thioesterase"/>
    <property type="match status" value="1"/>
</dbReference>
<dbReference type="PANTHER" id="PTHR42856:SF1">
    <property type="entry name" value="ACYL-COENZYME A THIOESTERASE PAAI"/>
    <property type="match status" value="1"/>
</dbReference>
<evidence type="ECO:0000313" key="3">
    <source>
        <dbReference type="EMBL" id="BAU23987.1"/>
    </source>
</evidence>
<dbReference type="PANTHER" id="PTHR42856">
    <property type="entry name" value="ACYL-COENZYME A THIOESTERASE PAAI"/>
    <property type="match status" value="1"/>
</dbReference>
<dbReference type="SUPFAM" id="SSF54637">
    <property type="entry name" value="Thioesterase/thiol ester dehydrase-isomerase"/>
    <property type="match status" value="1"/>
</dbReference>
<dbReference type="NCBIfam" id="TIGR00369">
    <property type="entry name" value="unchar_dom_1"/>
    <property type="match status" value="1"/>
</dbReference>
<name>A0A0U5AJA6_9BACT</name>
<keyword evidence="1" id="KW-0378">Hydrolase</keyword>
<dbReference type="AlphaFoldDB" id="A0A0U5AJA6"/>
<keyword evidence="4" id="KW-1185">Reference proteome</keyword>
<dbReference type="RefSeq" id="WP_068515923.1">
    <property type="nucleotide sequence ID" value="NZ_AP014945.1"/>
</dbReference>
<evidence type="ECO:0000313" key="4">
    <source>
        <dbReference type="Proteomes" id="UP000068196"/>
    </source>
</evidence>
<dbReference type="KEGG" id="cthi:THC_1623"/>
<protein>
    <submittedName>
        <fullName evidence="3">Thioesterase</fullName>
    </submittedName>
</protein>
<gene>
    <name evidence="3" type="ORF">THC_1623</name>
</gene>
<proteinExistence type="predicted"/>
<dbReference type="PATRIC" id="fig|1653476.3.peg.1691"/>
<dbReference type="STRING" id="1653476.THC_1623"/>
<feature type="domain" description="Thioesterase" evidence="2">
    <location>
        <begin position="41"/>
        <end position="109"/>
    </location>
</feature>
<sequence length="127" mass="14104">MEIRTHRKIDQSLSGTPVEITEGRAVVKLKTDERMVADEKGLIHGGFIFSLADFSAMLAVNEPTVVLAKAEVKFLKPALLGDELKAEAVVKEIEGKKRKVYVEVKRAEEVIFTGEMLCVVPEKHVLD</sequence>
<evidence type="ECO:0000259" key="2">
    <source>
        <dbReference type="Pfam" id="PF03061"/>
    </source>
</evidence>
<reference evidence="3 4" key="1">
    <citation type="journal article" date="2016" name="Int. J. Syst. Evol. Microbiol.">
        <title>Caldimicrobium thiodismutans sp. nov., a sulfur-disproportionating bacterium isolated from a hot spring, and emended description of the genus Caldimicrobium.</title>
        <authorList>
            <person name="Kojima H."/>
            <person name="Umezawa K."/>
            <person name="Fukui M."/>
        </authorList>
    </citation>
    <scope>NUCLEOTIDE SEQUENCE [LARGE SCALE GENOMIC DNA]</scope>
    <source>
        <strain evidence="3 4">TF1</strain>
    </source>
</reference>
<reference evidence="4" key="2">
    <citation type="journal article" date="2016" name="Int. J. Syst. Evol. Microbiol.">
        <title>Caldimicrobium thiodismutans sp. nov., a sulfur-disproportionating bacterium isolated from a hot spring.</title>
        <authorList>
            <person name="Kojima H."/>
            <person name="Umezawa K."/>
            <person name="Fukui M."/>
        </authorList>
    </citation>
    <scope>NUCLEOTIDE SEQUENCE [LARGE SCALE GENOMIC DNA]</scope>
    <source>
        <strain evidence="4">TF1</strain>
    </source>
</reference>